<dbReference type="Pfam" id="PF13826">
    <property type="entry name" value="Monooxy_af470-like"/>
    <property type="match status" value="1"/>
</dbReference>
<dbReference type="HOGENOM" id="CLU_053354_1_0_1"/>
<reference evidence="1 2" key="1">
    <citation type="journal article" date="2014" name="BMC Genomics">
        <title>Comparative genomics of the major fungal agents of human and animal Sporotrichosis: Sporothrix schenckii and Sporothrix brasiliensis.</title>
        <authorList>
            <person name="Teixeira M.M."/>
            <person name="de Almeida L.G."/>
            <person name="Kubitschek-Barreira P."/>
            <person name="Alves F.L."/>
            <person name="Kioshima E.S."/>
            <person name="Abadio A.K."/>
            <person name="Fernandes L."/>
            <person name="Derengowski L.S."/>
            <person name="Ferreira K.S."/>
            <person name="Souza R.C."/>
            <person name="Ruiz J.C."/>
            <person name="de Andrade N.C."/>
            <person name="Paes H.C."/>
            <person name="Nicola A.M."/>
            <person name="Albuquerque P."/>
            <person name="Gerber A.L."/>
            <person name="Martins V.P."/>
            <person name="Peconick L.D."/>
            <person name="Neto A.V."/>
            <person name="Chaucanez C.B."/>
            <person name="Silva P.A."/>
            <person name="Cunha O.L."/>
            <person name="de Oliveira F.F."/>
            <person name="dos Santos T.C."/>
            <person name="Barros A.L."/>
            <person name="Soares M.A."/>
            <person name="de Oliveira L.M."/>
            <person name="Marini M.M."/>
            <person name="Villalobos-Duno H."/>
            <person name="Cunha M.M."/>
            <person name="de Hoog S."/>
            <person name="da Silveira J.F."/>
            <person name="Henrissat B."/>
            <person name="Nino-Vega G.A."/>
            <person name="Cisalpino P.S."/>
            <person name="Mora-Montes H.M."/>
            <person name="Almeida S.R."/>
            <person name="Stajich J.E."/>
            <person name="Lopes-Bezerra L.M."/>
            <person name="Vasconcelos A.T."/>
            <person name="Felipe M.S."/>
        </authorList>
    </citation>
    <scope>NUCLEOTIDE SEQUENCE [LARGE SCALE GENOMIC DNA]</scope>
    <source>
        <strain evidence="1 2">5110</strain>
    </source>
</reference>
<dbReference type="EMBL" id="AWTV01000008">
    <property type="protein sequence ID" value="KIH89917.1"/>
    <property type="molecule type" value="Genomic_DNA"/>
</dbReference>
<dbReference type="GeneID" id="63674122"/>
<evidence type="ECO:0000313" key="1">
    <source>
        <dbReference type="EMBL" id="KIH89917.1"/>
    </source>
</evidence>
<organism evidence="1 2">
    <name type="scientific">Sporothrix brasiliensis 5110</name>
    <dbReference type="NCBI Taxonomy" id="1398154"/>
    <lineage>
        <taxon>Eukaryota</taxon>
        <taxon>Fungi</taxon>
        <taxon>Dikarya</taxon>
        <taxon>Ascomycota</taxon>
        <taxon>Pezizomycotina</taxon>
        <taxon>Sordariomycetes</taxon>
        <taxon>Sordariomycetidae</taxon>
        <taxon>Ophiostomatales</taxon>
        <taxon>Ophiostomataceae</taxon>
        <taxon>Sporothrix</taxon>
    </lineage>
</organism>
<dbReference type="OrthoDB" id="3202396at2759"/>
<sequence length="296" mass="32031">MAVFQAMLPPTATRPKSQYWSGPSKLNILRDAIGVSTWIALGAVLQSLLVALAPFQWAVLPPAVYLAAQIIDTLLIWGSVRANPAMAGVVDGKVSAQFPGSTAPSQQTVAVIQLAARSNHALGALHPYFLTIGGYFDRMIADLEARSAEEDENDDGDEGFGYLGSRSFLANDRGTSNEVMVQIYFRSYAGLHRYAHAAGGVHREAWDYWSTVVTGKASTVGHLFSIMHEAYEVPARHWESIYINYQPTGLGATSFRGTQAAKDGTAQWASPLVDARAGLLRTSKGRRANTDGDDRD</sequence>
<dbReference type="InterPro" id="IPR025444">
    <property type="entry name" value="Monooxy_af470"/>
</dbReference>
<proteinExistence type="predicted"/>
<comment type="caution">
    <text evidence="1">The sequence shown here is derived from an EMBL/GenBank/DDBJ whole genome shotgun (WGS) entry which is preliminary data.</text>
</comment>
<name>A0A0C2IY13_9PEZI</name>
<dbReference type="AlphaFoldDB" id="A0A0C2IY13"/>
<dbReference type="RefSeq" id="XP_040617927.1">
    <property type="nucleotide sequence ID" value="XM_040759201.1"/>
</dbReference>
<keyword evidence="2" id="KW-1185">Reference proteome</keyword>
<dbReference type="VEuPathDB" id="FungiDB:SPBR_00882"/>
<dbReference type="Proteomes" id="UP000031575">
    <property type="component" value="Unassembled WGS sequence"/>
</dbReference>
<protein>
    <submittedName>
        <fullName evidence="1">Uncharacterized protein</fullName>
    </submittedName>
</protein>
<evidence type="ECO:0000313" key="2">
    <source>
        <dbReference type="Proteomes" id="UP000031575"/>
    </source>
</evidence>
<gene>
    <name evidence="1" type="ORF">SPBR_00882</name>
</gene>
<accession>A0A0C2IY13</accession>